<organism evidence="2 3">
    <name type="scientific">Pasteurella multocida</name>
    <dbReference type="NCBI Taxonomy" id="747"/>
    <lineage>
        <taxon>Bacteria</taxon>
        <taxon>Pseudomonadati</taxon>
        <taxon>Pseudomonadota</taxon>
        <taxon>Gammaproteobacteria</taxon>
        <taxon>Pasteurellales</taxon>
        <taxon>Pasteurellaceae</taxon>
        <taxon>Pasteurella</taxon>
    </lineage>
</organism>
<proteinExistence type="predicted"/>
<evidence type="ECO:0008006" key="4">
    <source>
        <dbReference type="Google" id="ProtNLM"/>
    </source>
</evidence>
<feature type="transmembrane region" description="Helical" evidence="1">
    <location>
        <begin position="35"/>
        <end position="54"/>
    </location>
</feature>
<dbReference type="RefSeq" id="WP_223131914.1">
    <property type="nucleotide sequence ID" value="NZ_CP082272.1"/>
</dbReference>
<dbReference type="Proteomes" id="UP001182304">
    <property type="component" value="Unassembled WGS sequence"/>
</dbReference>
<name>A0AAW8V9Q3_PASMD</name>
<reference evidence="2" key="1">
    <citation type="submission" date="2022-07" db="EMBL/GenBank/DDBJ databases">
        <title>Sequence of Pasteurella multocoda 17BRD-035.</title>
        <authorList>
            <person name="Roy Chowdhury P."/>
            <person name="Alhamami T."/>
            <person name="Trott D.J."/>
            <person name="Djordvevic S.P."/>
        </authorList>
    </citation>
    <scope>NUCLEOTIDE SEQUENCE</scope>
    <source>
        <strain evidence="2">17BRD-035</strain>
    </source>
</reference>
<evidence type="ECO:0000313" key="3">
    <source>
        <dbReference type="Proteomes" id="UP001182304"/>
    </source>
</evidence>
<keyword evidence="1" id="KW-0812">Transmembrane</keyword>
<gene>
    <name evidence="2" type="ORF">NQF69_12160</name>
</gene>
<dbReference type="AlphaFoldDB" id="A0AAW8V9Q3"/>
<dbReference type="EMBL" id="JANIEN010000030">
    <property type="protein sequence ID" value="MDT3453517.1"/>
    <property type="molecule type" value="Genomic_DNA"/>
</dbReference>
<feature type="transmembrane region" description="Helical" evidence="1">
    <location>
        <begin position="7"/>
        <end position="29"/>
    </location>
</feature>
<keyword evidence="1" id="KW-1133">Transmembrane helix</keyword>
<comment type="caution">
    <text evidence="2">The sequence shown here is derived from an EMBL/GenBank/DDBJ whole genome shotgun (WGS) entry which is preliminary data.</text>
</comment>
<keyword evidence="1" id="KW-0472">Membrane</keyword>
<protein>
    <recommendedName>
        <fullName evidence="4">Polysaccharide biosynthesis protein</fullName>
    </recommendedName>
</protein>
<accession>A0AAW8V9Q3</accession>
<feature type="transmembrane region" description="Helical" evidence="1">
    <location>
        <begin position="75"/>
        <end position="99"/>
    </location>
</feature>
<evidence type="ECO:0000256" key="1">
    <source>
        <dbReference type="SAM" id="Phobius"/>
    </source>
</evidence>
<evidence type="ECO:0000313" key="2">
    <source>
        <dbReference type="EMBL" id="MDT3453517.1"/>
    </source>
</evidence>
<sequence>MRIKPVSVAFVVYQIVFNTTFYLAVFHGNDGVKELMNYIFSILTATSLASAIFIKRRECVESGVLISRNRFYVNVISSLITSIVIASAGLSFIAVLYFISNFIGDAKLADIEEKYS</sequence>